<dbReference type="InterPro" id="IPR009288">
    <property type="entry name" value="AIG2-like_dom"/>
</dbReference>
<reference evidence="2 3" key="1">
    <citation type="submission" date="2021-04" db="EMBL/GenBank/DDBJ databases">
        <authorList>
            <person name="Rakotoarivonina H."/>
        </authorList>
    </citation>
    <scope>NUCLEOTIDE SEQUENCE [LARGE SCALE GENOMIC DNA]</scope>
    <source>
        <strain evidence="2 3">XE</strain>
    </source>
</reference>
<dbReference type="Gene3D" id="3.10.490.10">
    <property type="entry name" value="Gamma-glutamyl cyclotransferase-like"/>
    <property type="match status" value="1"/>
</dbReference>
<protein>
    <submittedName>
        <fullName evidence="2">Gamma-L-glutamyl-butirosin B gamma-glutamyl cyclotransferase BtrG</fullName>
    </submittedName>
</protein>
<evidence type="ECO:0000313" key="3">
    <source>
        <dbReference type="Proteomes" id="UP000681526"/>
    </source>
</evidence>
<name>A0ABM8V1G8_THEXY</name>
<dbReference type="Proteomes" id="UP000681526">
    <property type="component" value="Unassembled WGS sequence"/>
</dbReference>
<organism evidence="2 3">
    <name type="scientific">Thermobacillus xylanilyticus</name>
    <dbReference type="NCBI Taxonomy" id="76633"/>
    <lineage>
        <taxon>Bacteria</taxon>
        <taxon>Bacillati</taxon>
        <taxon>Bacillota</taxon>
        <taxon>Bacilli</taxon>
        <taxon>Bacillales</taxon>
        <taxon>Paenibacillaceae</taxon>
        <taxon>Thermobacillus</taxon>
    </lineage>
</organism>
<accession>A0ABM8V1G8</accession>
<gene>
    <name evidence="2" type="primary">txxe3915-btrG</name>
    <name evidence="2" type="ORF">TXXE_04675</name>
</gene>
<dbReference type="SUPFAM" id="SSF110857">
    <property type="entry name" value="Gamma-glutamyl cyclotransferase-like"/>
    <property type="match status" value="1"/>
</dbReference>
<comment type="caution">
    <text evidence="2">The sequence shown here is derived from an EMBL/GenBank/DDBJ whole genome shotgun (WGS) entry which is preliminary data.</text>
</comment>
<evidence type="ECO:0000313" key="2">
    <source>
        <dbReference type="EMBL" id="CAG5081020.1"/>
    </source>
</evidence>
<dbReference type="CDD" id="cd06661">
    <property type="entry name" value="GGCT_like"/>
    <property type="match status" value="1"/>
</dbReference>
<evidence type="ECO:0000259" key="1">
    <source>
        <dbReference type="Pfam" id="PF06094"/>
    </source>
</evidence>
<dbReference type="InterPro" id="IPR013024">
    <property type="entry name" value="GGCT-like"/>
</dbReference>
<dbReference type="Pfam" id="PF06094">
    <property type="entry name" value="GGACT"/>
    <property type="match status" value="1"/>
</dbReference>
<sequence length="130" mass="14675">MIRAVHVFVYGSLLPGECNHGIAAPWVLDARPGEVRGRLVDCGAWPALVRGEDALAGRVRGMWLTVRPEALAALDELEDFIGPESPNEYERIWVRDASGQPLEGWAYVWPDARGLPYMTETYWPDRQNKR</sequence>
<keyword evidence="3" id="KW-1185">Reference proteome</keyword>
<dbReference type="RefSeq" id="WP_015253982.1">
    <property type="nucleotide sequence ID" value="NZ_CAJRAY010000021.1"/>
</dbReference>
<proteinExistence type="predicted"/>
<dbReference type="InterPro" id="IPR036568">
    <property type="entry name" value="GGCT-like_sf"/>
</dbReference>
<feature type="domain" description="Gamma-glutamylcyclotransferase AIG2-like" evidence="1">
    <location>
        <begin position="7"/>
        <end position="123"/>
    </location>
</feature>
<dbReference type="EMBL" id="CAJRAY010000021">
    <property type="protein sequence ID" value="CAG5081020.1"/>
    <property type="molecule type" value="Genomic_DNA"/>
</dbReference>